<keyword evidence="4" id="KW-1185">Reference proteome</keyword>
<proteinExistence type="predicted"/>
<dbReference type="InterPro" id="IPR023213">
    <property type="entry name" value="CAT-like_dom_sf"/>
</dbReference>
<evidence type="ECO:0000256" key="1">
    <source>
        <dbReference type="ARBA" id="ARBA00022679"/>
    </source>
</evidence>
<gene>
    <name evidence="3" type="ORF">PAC_20131</name>
</gene>
<dbReference type="Proteomes" id="UP000184330">
    <property type="component" value="Unassembled WGS sequence"/>
</dbReference>
<evidence type="ECO:0000313" key="4">
    <source>
        <dbReference type="Proteomes" id="UP000184330"/>
    </source>
</evidence>
<dbReference type="AlphaFoldDB" id="A0A1L7XZ37"/>
<protein>
    <recommendedName>
        <fullName evidence="2">Trichothecene 3-O-acetyltransferase-like N-terminal domain-containing protein</fullName>
    </recommendedName>
</protein>
<dbReference type="OrthoDB" id="671439at2759"/>
<dbReference type="PANTHER" id="PTHR31642">
    <property type="entry name" value="TRICHOTHECENE 3-O-ACETYLTRANSFERASE"/>
    <property type="match status" value="1"/>
</dbReference>
<dbReference type="GO" id="GO:0016747">
    <property type="term" value="F:acyltransferase activity, transferring groups other than amino-acyl groups"/>
    <property type="evidence" value="ECO:0007669"/>
    <property type="project" value="TreeGrafter"/>
</dbReference>
<dbReference type="EMBL" id="FJOG01000109">
    <property type="protein sequence ID" value="CZR70230.1"/>
    <property type="molecule type" value="Genomic_DNA"/>
</dbReference>
<keyword evidence="1" id="KW-0808">Transferase</keyword>
<dbReference type="InterPro" id="IPR050317">
    <property type="entry name" value="Plant_Fungal_Acyltransferase"/>
</dbReference>
<evidence type="ECO:0000313" key="3">
    <source>
        <dbReference type="EMBL" id="CZR70230.1"/>
    </source>
</evidence>
<sequence>MADKRIFELSELDQIMPRLYVRWLLCFPLSETSPSKQSIIDALQAGVILTLDGLPVLRGHLVPKVSDSSRLEVHTLQNYQGEVGFELKVNHLDDEDDETIPTYQSLKKANFPVSEMPDKTFTPPDDPSLSVFDMMATFIRGGVLLCIKCHHAVVDGGGLGLVIKLLAQNCDAKSHSVQRLSLPFVPSVDRGSLPPSKPETPARDLGFIVLDVGQKPAAPAREYGPMTSQIFKFPNEALQQLKKHFDSVSSGSVTSHDALTALLYGAVSYARSLRFSETSSEPKALPSTMGIAVDGRRRLKTPIPEYAGNVTMYARFSNPLQLPCAKIPQDIMKDPSLLAISLNLPALAEKTHSAVAAVTHEYITDTISLASSLEDVSRMQPSFSDFYQGTDFFITSGASFPVFDHEWWPGGAVDALRIPLKAQWDGSCAVLATKDRSQGLDVLLGLREDDMKVVEEILFAFGAHIQ</sequence>
<accession>A0A1L7XZ37</accession>
<dbReference type="InterPro" id="IPR054710">
    <property type="entry name" value="Tri101-like_N"/>
</dbReference>
<organism evidence="3 4">
    <name type="scientific">Phialocephala subalpina</name>
    <dbReference type="NCBI Taxonomy" id="576137"/>
    <lineage>
        <taxon>Eukaryota</taxon>
        <taxon>Fungi</taxon>
        <taxon>Dikarya</taxon>
        <taxon>Ascomycota</taxon>
        <taxon>Pezizomycotina</taxon>
        <taxon>Leotiomycetes</taxon>
        <taxon>Helotiales</taxon>
        <taxon>Mollisiaceae</taxon>
        <taxon>Phialocephala</taxon>
        <taxon>Phialocephala fortinii species complex</taxon>
    </lineage>
</organism>
<evidence type="ECO:0000259" key="2">
    <source>
        <dbReference type="Pfam" id="PF22664"/>
    </source>
</evidence>
<feature type="domain" description="Trichothecene 3-O-acetyltransferase-like N-terminal" evidence="2">
    <location>
        <begin position="19"/>
        <end position="170"/>
    </location>
</feature>
<dbReference type="Pfam" id="PF22664">
    <property type="entry name" value="TRI-like_N"/>
    <property type="match status" value="1"/>
</dbReference>
<dbReference type="Gene3D" id="3.30.559.10">
    <property type="entry name" value="Chloramphenicol acetyltransferase-like domain"/>
    <property type="match status" value="2"/>
</dbReference>
<name>A0A1L7XZ37_9HELO</name>
<reference evidence="3 4" key="1">
    <citation type="submission" date="2016-03" db="EMBL/GenBank/DDBJ databases">
        <authorList>
            <person name="Ploux O."/>
        </authorList>
    </citation>
    <scope>NUCLEOTIDE SEQUENCE [LARGE SCALE GENOMIC DNA]</scope>
    <source>
        <strain evidence="3 4">UAMH 11012</strain>
    </source>
</reference>
<dbReference type="PANTHER" id="PTHR31642:SF310">
    <property type="entry name" value="FATTY ALCOHOL:CAFFEOYL-COA ACYLTRANSFERASE"/>
    <property type="match status" value="1"/>
</dbReference>